<name>X6M4U6_RETFI</name>
<reference evidence="2 3" key="1">
    <citation type="journal article" date="2013" name="Curr. Biol.">
        <title>The Genome of the Foraminiferan Reticulomyxa filosa.</title>
        <authorList>
            <person name="Glockner G."/>
            <person name="Hulsmann N."/>
            <person name="Schleicher M."/>
            <person name="Noegel A.A."/>
            <person name="Eichinger L."/>
            <person name="Gallinger C."/>
            <person name="Pawlowski J."/>
            <person name="Sierra R."/>
            <person name="Euteneuer U."/>
            <person name="Pillet L."/>
            <person name="Moustafa A."/>
            <person name="Platzer M."/>
            <person name="Groth M."/>
            <person name="Szafranski K."/>
            <person name="Schliwa M."/>
        </authorList>
    </citation>
    <scope>NUCLEOTIDE SEQUENCE [LARGE SCALE GENOMIC DNA]</scope>
</reference>
<dbReference type="AlphaFoldDB" id="X6M4U6"/>
<comment type="caution">
    <text evidence="2">The sequence shown here is derived from an EMBL/GenBank/DDBJ whole genome shotgun (WGS) entry which is preliminary data.</text>
</comment>
<protein>
    <submittedName>
        <fullName evidence="2">Uncharacterized protein</fullName>
    </submittedName>
</protein>
<feature type="region of interest" description="Disordered" evidence="1">
    <location>
        <begin position="13"/>
        <end position="42"/>
    </location>
</feature>
<dbReference type="EMBL" id="ASPP01024458">
    <property type="protein sequence ID" value="ETO09003.1"/>
    <property type="molecule type" value="Genomic_DNA"/>
</dbReference>
<keyword evidence="3" id="KW-1185">Reference proteome</keyword>
<sequence length="329" mass="38355">MVAGYEALEINSINLAEQEEHKDEHNNDDLKEIQSEEREEMEADIDKLIKKKNEGNTKEIKKDMVQPTVNKEAAKATGKLERTATATNQDKPIETSVRDTKQLQKPLHMEYAIIMESTKTCMPNHISDKEGRATASFLHDNSNSDIVSSNLRHIDHVSTTLSILDRFAVLIFTSSKSVRAAMYSDLSTIVQPFCQGSILLGKTVCLFYRILSEYEHSRPKNLTEIGQQVDKFMFEFDWLTALRCKQYKENTPYYMRGWIQTKGEDEFKMIHYLFKFLWKMYRSVDLLNSKELADTYNDQPVPNIYNKERHKEYYQLNNIKDIFALKNHV</sequence>
<feature type="compositionally biased region" description="Basic and acidic residues" evidence="1">
    <location>
        <begin position="18"/>
        <end position="36"/>
    </location>
</feature>
<evidence type="ECO:0000313" key="2">
    <source>
        <dbReference type="EMBL" id="ETO09003.1"/>
    </source>
</evidence>
<accession>X6M4U6</accession>
<gene>
    <name evidence="2" type="ORF">RFI_28384</name>
</gene>
<dbReference type="Proteomes" id="UP000023152">
    <property type="component" value="Unassembled WGS sequence"/>
</dbReference>
<evidence type="ECO:0000313" key="3">
    <source>
        <dbReference type="Proteomes" id="UP000023152"/>
    </source>
</evidence>
<organism evidence="2 3">
    <name type="scientific">Reticulomyxa filosa</name>
    <dbReference type="NCBI Taxonomy" id="46433"/>
    <lineage>
        <taxon>Eukaryota</taxon>
        <taxon>Sar</taxon>
        <taxon>Rhizaria</taxon>
        <taxon>Retaria</taxon>
        <taxon>Foraminifera</taxon>
        <taxon>Monothalamids</taxon>
        <taxon>Reticulomyxidae</taxon>
        <taxon>Reticulomyxa</taxon>
    </lineage>
</organism>
<proteinExistence type="predicted"/>
<evidence type="ECO:0000256" key="1">
    <source>
        <dbReference type="SAM" id="MobiDB-lite"/>
    </source>
</evidence>